<dbReference type="STRING" id="1280837.A0A316VFL9"/>
<feature type="compositionally biased region" description="Low complexity" evidence="5">
    <location>
        <begin position="211"/>
        <end position="225"/>
    </location>
</feature>
<evidence type="ECO:0000259" key="6">
    <source>
        <dbReference type="PROSITE" id="PS00028"/>
    </source>
</evidence>
<name>A0A316VFL9_9BASI</name>
<evidence type="ECO:0000256" key="2">
    <source>
        <dbReference type="ARBA" id="ARBA00022723"/>
    </source>
</evidence>
<evidence type="ECO:0000256" key="4">
    <source>
        <dbReference type="ARBA" id="ARBA00022833"/>
    </source>
</evidence>
<accession>A0A316VFL9</accession>
<dbReference type="InterPro" id="IPR056767">
    <property type="entry name" value="C2H2-Znf_KIN17"/>
</dbReference>
<dbReference type="FunFam" id="1.10.10.2030:FF:000001">
    <property type="entry name" value="DNA/RNA-binding protein KIN17, putative"/>
    <property type="match status" value="1"/>
</dbReference>
<dbReference type="GO" id="GO:0005634">
    <property type="term" value="C:nucleus"/>
    <property type="evidence" value="ECO:0007669"/>
    <property type="project" value="TreeGrafter"/>
</dbReference>
<feature type="compositionally biased region" description="Polar residues" evidence="5">
    <location>
        <begin position="283"/>
        <end position="301"/>
    </location>
</feature>
<dbReference type="GO" id="GO:0006974">
    <property type="term" value="P:DNA damage response"/>
    <property type="evidence" value="ECO:0007669"/>
    <property type="project" value="TreeGrafter"/>
</dbReference>
<organism evidence="7 8">
    <name type="scientific">Meira miltonrushii</name>
    <dbReference type="NCBI Taxonomy" id="1280837"/>
    <lineage>
        <taxon>Eukaryota</taxon>
        <taxon>Fungi</taxon>
        <taxon>Dikarya</taxon>
        <taxon>Basidiomycota</taxon>
        <taxon>Ustilaginomycotina</taxon>
        <taxon>Exobasidiomycetes</taxon>
        <taxon>Exobasidiales</taxon>
        <taxon>Brachybasidiaceae</taxon>
        <taxon>Meira</taxon>
    </lineage>
</organism>
<dbReference type="Gene3D" id="3.30.160.60">
    <property type="entry name" value="Classic Zinc Finger"/>
    <property type="match status" value="1"/>
</dbReference>
<evidence type="ECO:0000256" key="1">
    <source>
        <dbReference type="ARBA" id="ARBA00008517"/>
    </source>
</evidence>
<evidence type="ECO:0000256" key="3">
    <source>
        <dbReference type="ARBA" id="ARBA00022771"/>
    </source>
</evidence>
<dbReference type="PANTHER" id="PTHR12805">
    <property type="entry name" value="KIN17 KIN, ANTIGENIC DETERMINANT OF RECA PROTEIN HOMOLOG"/>
    <property type="match status" value="1"/>
</dbReference>
<sequence>MPRAEAGSSKAIGNAIKAKGLTKLRFYCQICEKACRDENGYKCHLESETHMRQISALGSNPNKVIHNFSKEFQDGFVNLLSRRFGTARVNANKVYQEYIQERHHLHMNATKWVSLSEFVKHLGREGIVKVEEITDEGQHGWYLTWKDNSPAALARQDALQKMARAKVDEEGRMRKFLNGQIERAKEENATKETEKDIKLQEGLQRDESRAPLKIGISLSSSKPSSARNATDGETEDKVSHKPLAAPSASDSVPKKPLANPFKTMNKIVPAQKEAPKLGGGFKMSSSGKAPQQSSRPTSTTAAEKIMAEEQSMREKRKAMGPQPSAKRMRM</sequence>
<dbReference type="InterPro" id="IPR036236">
    <property type="entry name" value="Znf_C2H2_sf"/>
</dbReference>
<comment type="similarity">
    <text evidence="1">Belongs to the KIN17 family.</text>
</comment>
<dbReference type="Proteomes" id="UP000245771">
    <property type="component" value="Unassembled WGS sequence"/>
</dbReference>
<dbReference type="GeneID" id="37023564"/>
<dbReference type="AlphaFoldDB" id="A0A316VFL9"/>
<dbReference type="FunCoup" id="A0A316VFL9">
    <property type="interactions" value="667"/>
</dbReference>
<evidence type="ECO:0000313" key="8">
    <source>
        <dbReference type="Proteomes" id="UP000245771"/>
    </source>
</evidence>
<keyword evidence="4" id="KW-0862">Zinc</keyword>
<dbReference type="Pfam" id="PF10357">
    <property type="entry name" value="WH_KIN17"/>
    <property type="match status" value="1"/>
</dbReference>
<dbReference type="GO" id="GO:0006260">
    <property type="term" value="P:DNA replication"/>
    <property type="evidence" value="ECO:0007669"/>
    <property type="project" value="TreeGrafter"/>
</dbReference>
<dbReference type="InParanoid" id="A0A316VFL9"/>
<dbReference type="RefSeq" id="XP_025356684.1">
    <property type="nucleotide sequence ID" value="XM_025501783.1"/>
</dbReference>
<keyword evidence="3" id="KW-0863">Zinc-finger</keyword>
<dbReference type="PROSITE" id="PS00028">
    <property type="entry name" value="ZINC_FINGER_C2H2_1"/>
    <property type="match status" value="1"/>
</dbReference>
<feature type="domain" description="C2H2-type" evidence="6">
    <location>
        <begin position="28"/>
        <end position="50"/>
    </location>
</feature>
<dbReference type="EMBL" id="KZ819603">
    <property type="protein sequence ID" value="PWN36382.1"/>
    <property type="molecule type" value="Genomic_DNA"/>
</dbReference>
<dbReference type="PANTHER" id="PTHR12805:SF0">
    <property type="entry name" value="DNA_RNA-BINDING PROTEIN KIN17"/>
    <property type="match status" value="1"/>
</dbReference>
<dbReference type="OrthoDB" id="10266249at2759"/>
<dbReference type="InterPro" id="IPR013087">
    <property type="entry name" value="Znf_C2H2_type"/>
</dbReference>
<dbReference type="InterPro" id="IPR019447">
    <property type="entry name" value="DNA/RNA-bd_Kin17_WH-like_dom"/>
</dbReference>
<dbReference type="InterPro" id="IPR038254">
    <property type="entry name" value="KIN17_WH-like_sf"/>
</dbReference>
<dbReference type="SMART" id="SM01253">
    <property type="entry name" value="Kin17_mid"/>
    <property type="match status" value="1"/>
</dbReference>
<reference evidence="7 8" key="1">
    <citation type="journal article" date="2018" name="Mol. Biol. Evol.">
        <title>Broad Genomic Sampling Reveals a Smut Pathogenic Ancestry of the Fungal Clade Ustilaginomycotina.</title>
        <authorList>
            <person name="Kijpornyongpan T."/>
            <person name="Mondo S.J."/>
            <person name="Barry K."/>
            <person name="Sandor L."/>
            <person name="Lee J."/>
            <person name="Lipzen A."/>
            <person name="Pangilinan J."/>
            <person name="LaButti K."/>
            <person name="Hainaut M."/>
            <person name="Henrissat B."/>
            <person name="Grigoriev I.V."/>
            <person name="Spatafora J.W."/>
            <person name="Aime M.C."/>
        </authorList>
    </citation>
    <scope>NUCLEOTIDE SEQUENCE [LARGE SCALE GENOMIC DNA]</scope>
    <source>
        <strain evidence="7 8">MCA 3882</strain>
    </source>
</reference>
<dbReference type="GO" id="GO:0003690">
    <property type="term" value="F:double-stranded DNA binding"/>
    <property type="evidence" value="ECO:0007669"/>
    <property type="project" value="TreeGrafter"/>
</dbReference>
<keyword evidence="8" id="KW-1185">Reference proteome</keyword>
<keyword evidence="2" id="KW-0479">Metal-binding</keyword>
<dbReference type="InterPro" id="IPR037321">
    <property type="entry name" value="KIN17-like"/>
</dbReference>
<evidence type="ECO:0000313" key="7">
    <source>
        <dbReference type="EMBL" id="PWN36382.1"/>
    </source>
</evidence>
<gene>
    <name evidence="7" type="ORF">FA14DRAFT_190271</name>
</gene>
<dbReference type="Gene3D" id="1.10.10.2030">
    <property type="entry name" value="DNA/RNA-binding protein Kin17, conserved domain"/>
    <property type="match status" value="1"/>
</dbReference>
<feature type="compositionally biased region" description="Basic and acidic residues" evidence="5">
    <location>
        <begin position="182"/>
        <end position="210"/>
    </location>
</feature>
<dbReference type="GO" id="GO:0008270">
    <property type="term" value="F:zinc ion binding"/>
    <property type="evidence" value="ECO:0007669"/>
    <property type="project" value="UniProtKB-KW"/>
</dbReference>
<proteinExistence type="inferred from homology"/>
<dbReference type="SUPFAM" id="SSF57667">
    <property type="entry name" value="beta-beta-alpha zinc fingers"/>
    <property type="match status" value="1"/>
</dbReference>
<dbReference type="Pfam" id="PF25095">
    <property type="entry name" value="C2H2-zf_KIN17"/>
    <property type="match status" value="1"/>
</dbReference>
<feature type="region of interest" description="Disordered" evidence="5">
    <location>
        <begin position="178"/>
        <end position="330"/>
    </location>
</feature>
<evidence type="ECO:0000256" key="5">
    <source>
        <dbReference type="SAM" id="MobiDB-lite"/>
    </source>
</evidence>
<protein>
    <recommendedName>
        <fullName evidence="6">C2H2-type domain-containing protein</fullName>
    </recommendedName>
</protein>